<evidence type="ECO:0000256" key="9">
    <source>
        <dbReference type="RuleBase" id="RU000672"/>
    </source>
</evidence>
<keyword evidence="16" id="KW-1185">Reference proteome</keyword>
<evidence type="ECO:0000259" key="14">
    <source>
        <dbReference type="Pfam" id="PF09248"/>
    </source>
</evidence>
<gene>
    <name evidence="15" type="ORF">P280DRAFT_464960</name>
</gene>
<proteinExistence type="inferred from homology"/>
<name>A0A6A6SKS8_9PLEO</name>
<evidence type="ECO:0000256" key="3">
    <source>
        <dbReference type="ARBA" id="ARBA00022723"/>
    </source>
</evidence>
<keyword evidence="3 9" id="KW-0479">Metal-binding</keyword>
<dbReference type="SUPFAM" id="SSF54416">
    <property type="entry name" value="Amine oxidase N-terminal region"/>
    <property type="match status" value="2"/>
</dbReference>
<protein>
    <recommendedName>
        <fullName evidence="9">Amine oxidase</fullName>
        <ecNumber evidence="9">1.4.3.-</ecNumber>
    </recommendedName>
</protein>
<dbReference type="InterPro" id="IPR015798">
    <property type="entry name" value="Cu_amine_oxidase_C"/>
</dbReference>
<feature type="domain" description="DUF1965" evidence="14">
    <location>
        <begin position="212"/>
        <end position="279"/>
    </location>
</feature>
<evidence type="ECO:0000256" key="5">
    <source>
        <dbReference type="ARBA" id="ARBA00023002"/>
    </source>
</evidence>
<dbReference type="PANTHER" id="PTHR10638">
    <property type="entry name" value="COPPER AMINE OXIDASE"/>
    <property type="match status" value="1"/>
</dbReference>
<dbReference type="Gene3D" id="2.70.98.20">
    <property type="entry name" value="Copper amine oxidase, catalytic domain"/>
    <property type="match status" value="1"/>
</dbReference>
<dbReference type="SUPFAM" id="SSF49998">
    <property type="entry name" value="Amine oxidase catalytic domain"/>
    <property type="match status" value="1"/>
</dbReference>
<keyword evidence="6 9" id="KW-0186">Copper</keyword>
<evidence type="ECO:0000256" key="4">
    <source>
        <dbReference type="ARBA" id="ARBA00022772"/>
    </source>
</evidence>
<dbReference type="Gene3D" id="3.10.450.40">
    <property type="match status" value="2"/>
</dbReference>
<keyword evidence="11" id="KW-0732">Signal</keyword>
<dbReference type="GO" id="GO:0005507">
    <property type="term" value="F:copper ion binding"/>
    <property type="evidence" value="ECO:0007669"/>
    <property type="project" value="InterPro"/>
</dbReference>
<evidence type="ECO:0000259" key="13">
    <source>
        <dbReference type="Pfam" id="PF02727"/>
    </source>
</evidence>
<comment type="cofactor">
    <cofactor evidence="9">
        <name>Cu cation</name>
        <dbReference type="ChEBI" id="CHEBI:23378"/>
    </cofactor>
    <text evidence="9">Contains 1 topaquinone per subunit.</text>
</comment>
<dbReference type="GO" id="GO:0009308">
    <property type="term" value="P:amine metabolic process"/>
    <property type="evidence" value="ECO:0007669"/>
    <property type="project" value="UniProtKB-UniRule"/>
</dbReference>
<comment type="similarity">
    <text evidence="2 9">Belongs to the copper/topaquinone oxidase family.</text>
</comment>
<dbReference type="OrthoDB" id="3341590at2759"/>
<feature type="domain" description="Copper amine oxidase catalytic" evidence="12">
    <location>
        <begin position="294"/>
        <end position="694"/>
    </location>
</feature>
<dbReference type="InterPro" id="IPR015800">
    <property type="entry name" value="Cu_amine_oxidase_N2"/>
</dbReference>
<sequence length="707" mass="79230">MRDFLFFALSVANLFQLTIQADFESRATTPHKNIWRLLSEEELRSTSDVLIQKLNLTTTPDGSGRNNIILQIDLLQPNKSDVLPFLDSYAGAPKRYARATVQYGSFEEPYLQEYVIGPLPATNATAVMSLQFPFNNDKPGRTRLPSIFAADVESFLEQLSSDVEDITRAIWNTTILEGGSLPRLGKVTFQEDGTQRVWVTFIGPPTSGFESISLLPLGIFFRLEITSRDWKDWSVDAWYYRGQMYNGTDAFRAVVLASDFPAPPPNVDGPWTSTDKQGESLPLDDLPPPVTVSQGADRYSIDVQEGFVSWMDFGFFLSTSTDQGLSLFDITYKGKRIIYELALQEALAHYSGADPVQSETLYFDTSEGMGRNIASLVKGHDCPIHATYLPTNYTDATGVKTTPNGICIFEADVNFPIRRHYATNFGYTSVAKNIVFTVRWISTIDNYDYLFDYNFFYDGAIEVVVRASGYILGAYYADNEEYGFRIHDFLSGSLHEHVMTFKVDLDILGEKNSVQKVEILAATEVYPWSDGQSHNTIKLKKSFVSSEAESSINWSGNEAASYSIVSKDSPNRYGEYPGYKFKRSASTSHLSAINSTNAGKAANYATSDFYITKQKDSEPRAADRNNYYDVQGPLVDFSKFMDGDSLAQEDLVLWFNLGMHHIPHTGDLPNTIMTSAHSALRIEPLNYLEYDPSIATSQQIRVNQTAE</sequence>
<dbReference type="GO" id="GO:0008131">
    <property type="term" value="F:primary methylamine oxidase activity"/>
    <property type="evidence" value="ECO:0007669"/>
    <property type="project" value="InterPro"/>
</dbReference>
<evidence type="ECO:0000256" key="10">
    <source>
        <dbReference type="SAM" id="MobiDB-lite"/>
    </source>
</evidence>
<dbReference type="Proteomes" id="UP000799753">
    <property type="component" value="Unassembled WGS sequence"/>
</dbReference>
<dbReference type="Pfam" id="PF09248">
    <property type="entry name" value="DUF1965"/>
    <property type="match status" value="1"/>
</dbReference>
<dbReference type="Pfam" id="PF02727">
    <property type="entry name" value="Cu_amine_oxidN2"/>
    <property type="match status" value="1"/>
</dbReference>
<organism evidence="15 16">
    <name type="scientific">Massarina eburnea CBS 473.64</name>
    <dbReference type="NCBI Taxonomy" id="1395130"/>
    <lineage>
        <taxon>Eukaryota</taxon>
        <taxon>Fungi</taxon>
        <taxon>Dikarya</taxon>
        <taxon>Ascomycota</taxon>
        <taxon>Pezizomycotina</taxon>
        <taxon>Dothideomycetes</taxon>
        <taxon>Pleosporomycetidae</taxon>
        <taxon>Pleosporales</taxon>
        <taxon>Massarineae</taxon>
        <taxon>Massarinaceae</taxon>
        <taxon>Massarina</taxon>
    </lineage>
</organism>
<evidence type="ECO:0000256" key="11">
    <source>
        <dbReference type="SAM" id="SignalP"/>
    </source>
</evidence>
<feature type="region of interest" description="Disordered" evidence="10">
    <location>
        <begin position="266"/>
        <end position="286"/>
    </location>
</feature>
<accession>A0A6A6SKS8</accession>
<dbReference type="GO" id="GO:0048038">
    <property type="term" value="F:quinone binding"/>
    <property type="evidence" value="ECO:0007669"/>
    <property type="project" value="InterPro"/>
</dbReference>
<feature type="modified residue" description="2',4',5'-topaquinone" evidence="8">
    <location>
        <position position="447"/>
    </location>
</feature>
<evidence type="ECO:0000313" key="16">
    <source>
        <dbReference type="Proteomes" id="UP000799753"/>
    </source>
</evidence>
<evidence type="ECO:0000259" key="12">
    <source>
        <dbReference type="Pfam" id="PF01179"/>
    </source>
</evidence>
<evidence type="ECO:0000256" key="1">
    <source>
        <dbReference type="ARBA" id="ARBA00001935"/>
    </source>
</evidence>
<feature type="domain" description="Copper amine oxidase N2-terminal" evidence="13">
    <location>
        <begin position="42"/>
        <end position="123"/>
    </location>
</feature>
<dbReference type="GO" id="GO:0005886">
    <property type="term" value="C:plasma membrane"/>
    <property type="evidence" value="ECO:0007669"/>
    <property type="project" value="TreeGrafter"/>
</dbReference>
<dbReference type="EMBL" id="MU006776">
    <property type="protein sequence ID" value="KAF2646794.1"/>
    <property type="molecule type" value="Genomic_DNA"/>
</dbReference>
<dbReference type="InterPro" id="IPR016182">
    <property type="entry name" value="Cu_amine_oxidase_N-reg"/>
</dbReference>
<dbReference type="Pfam" id="PF01179">
    <property type="entry name" value="Cu_amine_oxid"/>
    <property type="match status" value="1"/>
</dbReference>
<evidence type="ECO:0000313" key="15">
    <source>
        <dbReference type="EMBL" id="KAF2646794.1"/>
    </source>
</evidence>
<feature type="signal peptide" evidence="11">
    <location>
        <begin position="1"/>
        <end position="21"/>
    </location>
</feature>
<evidence type="ECO:0000256" key="2">
    <source>
        <dbReference type="ARBA" id="ARBA00007983"/>
    </source>
</evidence>
<evidence type="ECO:0000256" key="6">
    <source>
        <dbReference type="ARBA" id="ARBA00023008"/>
    </source>
</evidence>
<dbReference type="InterPro" id="IPR000269">
    <property type="entry name" value="Cu_amine_oxidase"/>
</dbReference>
<dbReference type="InterPro" id="IPR015328">
    <property type="entry name" value="DUF1965"/>
</dbReference>
<dbReference type="InterPro" id="IPR036460">
    <property type="entry name" value="Cu_amine_oxidase_C_sf"/>
</dbReference>
<feature type="active site" description="Schiff-base intermediate with substrate; via topaquinone" evidence="7">
    <location>
        <position position="447"/>
    </location>
</feature>
<keyword evidence="4 7" id="KW-0801">TPQ</keyword>
<evidence type="ECO:0000256" key="7">
    <source>
        <dbReference type="PIRSR" id="PIRSR600269-50"/>
    </source>
</evidence>
<comment type="PTM">
    <text evidence="8 9">Topaquinone (TPQ) is generated by copper-dependent autoxidation of a specific tyrosyl residue.</text>
</comment>
<feature type="active site" description="Proton acceptor" evidence="7">
    <location>
        <position position="364"/>
    </location>
</feature>
<dbReference type="EC" id="1.4.3.-" evidence="9"/>
<evidence type="ECO:0000256" key="8">
    <source>
        <dbReference type="PIRSR" id="PIRSR600269-51"/>
    </source>
</evidence>
<keyword evidence="5 9" id="KW-0560">Oxidoreductase</keyword>
<dbReference type="PRINTS" id="PR00766">
    <property type="entry name" value="CUDAOXIDASE"/>
</dbReference>
<comment type="cofactor">
    <cofactor evidence="1">
        <name>Cu cation</name>
        <dbReference type="ChEBI" id="CHEBI:23378"/>
    </cofactor>
</comment>
<dbReference type="PANTHER" id="PTHR10638:SF20">
    <property type="entry name" value="AMINE OXIDASE"/>
    <property type="match status" value="1"/>
</dbReference>
<dbReference type="AlphaFoldDB" id="A0A6A6SKS8"/>
<feature type="chain" id="PRO_5025487896" description="Amine oxidase" evidence="11">
    <location>
        <begin position="22"/>
        <end position="707"/>
    </location>
</feature>
<reference evidence="15" key="1">
    <citation type="journal article" date="2020" name="Stud. Mycol.">
        <title>101 Dothideomycetes genomes: a test case for predicting lifestyles and emergence of pathogens.</title>
        <authorList>
            <person name="Haridas S."/>
            <person name="Albert R."/>
            <person name="Binder M."/>
            <person name="Bloem J."/>
            <person name="Labutti K."/>
            <person name="Salamov A."/>
            <person name="Andreopoulos B."/>
            <person name="Baker S."/>
            <person name="Barry K."/>
            <person name="Bills G."/>
            <person name="Bluhm B."/>
            <person name="Cannon C."/>
            <person name="Castanera R."/>
            <person name="Culley D."/>
            <person name="Daum C."/>
            <person name="Ezra D."/>
            <person name="Gonzalez J."/>
            <person name="Henrissat B."/>
            <person name="Kuo A."/>
            <person name="Liang C."/>
            <person name="Lipzen A."/>
            <person name="Lutzoni F."/>
            <person name="Magnuson J."/>
            <person name="Mondo S."/>
            <person name="Nolan M."/>
            <person name="Ohm R."/>
            <person name="Pangilinan J."/>
            <person name="Park H.-J."/>
            <person name="Ramirez L."/>
            <person name="Alfaro M."/>
            <person name="Sun H."/>
            <person name="Tritt A."/>
            <person name="Yoshinaga Y."/>
            <person name="Zwiers L.-H."/>
            <person name="Turgeon B."/>
            <person name="Goodwin S."/>
            <person name="Spatafora J."/>
            <person name="Crous P."/>
            <person name="Grigoriev I."/>
        </authorList>
    </citation>
    <scope>NUCLEOTIDE SEQUENCE</scope>
    <source>
        <strain evidence="15">CBS 473.64</strain>
    </source>
</reference>